<proteinExistence type="predicted"/>
<accession>A0A1G1WSI1</accession>
<dbReference type="Proteomes" id="UP000178068">
    <property type="component" value="Unassembled WGS sequence"/>
</dbReference>
<gene>
    <name evidence="1" type="ORF">A3F35_03350</name>
</gene>
<sequence>MAQDGADLDHWTSDDTDKALDLVRGDCPDVARRQISSSVKVVRSRGVQAILGDSAGSATVQTIEVPAAT</sequence>
<evidence type="ECO:0000313" key="2">
    <source>
        <dbReference type="Proteomes" id="UP000178068"/>
    </source>
</evidence>
<organism evidence="1 2">
    <name type="scientific">Candidatus Woykebacteria bacterium RIFCSPHIGHO2_12_FULL_45_10</name>
    <dbReference type="NCBI Taxonomy" id="1802603"/>
    <lineage>
        <taxon>Bacteria</taxon>
        <taxon>Candidatus Woykeibacteriota</taxon>
    </lineage>
</organism>
<evidence type="ECO:0000313" key="1">
    <source>
        <dbReference type="EMBL" id="OGY30117.1"/>
    </source>
</evidence>
<dbReference type="EMBL" id="MHCZ01000014">
    <property type="protein sequence ID" value="OGY30117.1"/>
    <property type="molecule type" value="Genomic_DNA"/>
</dbReference>
<name>A0A1G1WSI1_9BACT</name>
<protein>
    <submittedName>
        <fullName evidence="1">Uncharacterized protein</fullName>
    </submittedName>
</protein>
<dbReference type="AlphaFoldDB" id="A0A1G1WSI1"/>
<reference evidence="1 2" key="1">
    <citation type="journal article" date="2016" name="Nat. Commun.">
        <title>Thousands of microbial genomes shed light on interconnected biogeochemical processes in an aquifer system.</title>
        <authorList>
            <person name="Anantharaman K."/>
            <person name="Brown C.T."/>
            <person name="Hug L.A."/>
            <person name="Sharon I."/>
            <person name="Castelle C.J."/>
            <person name="Probst A.J."/>
            <person name="Thomas B.C."/>
            <person name="Singh A."/>
            <person name="Wilkins M.J."/>
            <person name="Karaoz U."/>
            <person name="Brodie E.L."/>
            <person name="Williams K.H."/>
            <person name="Hubbard S.S."/>
            <person name="Banfield J.F."/>
        </authorList>
    </citation>
    <scope>NUCLEOTIDE SEQUENCE [LARGE SCALE GENOMIC DNA]</scope>
</reference>
<comment type="caution">
    <text evidence="1">The sequence shown here is derived from an EMBL/GenBank/DDBJ whole genome shotgun (WGS) entry which is preliminary data.</text>
</comment>